<dbReference type="RefSeq" id="WP_078274155.1">
    <property type="nucleotide sequence ID" value="NZ_MUXV01000025.1"/>
</dbReference>
<dbReference type="EMBL" id="UGPZ01000003">
    <property type="protein sequence ID" value="STY93331.1"/>
    <property type="molecule type" value="Genomic_DNA"/>
</dbReference>
<proteinExistence type="predicted"/>
<dbReference type="AlphaFoldDB" id="A0A1T0A3C4"/>
<dbReference type="Proteomes" id="UP000254133">
    <property type="component" value="Unassembled WGS sequence"/>
</dbReference>
<evidence type="ECO:0000313" key="2">
    <source>
        <dbReference type="Proteomes" id="UP000254133"/>
    </source>
</evidence>
<gene>
    <name evidence="1" type="ORF">NCTC9426_02053</name>
</gene>
<accession>A0A1T0A3C4</accession>
<reference evidence="1 2" key="1">
    <citation type="submission" date="2018-06" db="EMBL/GenBank/DDBJ databases">
        <authorList>
            <consortium name="Pathogen Informatics"/>
            <person name="Doyle S."/>
        </authorList>
    </citation>
    <scope>NUCLEOTIDE SEQUENCE [LARGE SCALE GENOMIC DNA]</scope>
    <source>
        <strain evidence="1 2">NCTC9426</strain>
    </source>
</reference>
<name>A0A1T0A3C4_MORBO</name>
<protein>
    <submittedName>
        <fullName evidence="1">Protein of uncharacterized function (DUF3168)</fullName>
    </submittedName>
</protein>
<evidence type="ECO:0000313" key="1">
    <source>
        <dbReference type="EMBL" id="STY93331.1"/>
    </source>
</evidence>
<organism evidence="1 2">
    <name type="scientific">Moraxella bovis</name>
    <dbReference type="NCBI Taxonomy" id="476"/>
    <lineage>
        <taxon>Bacteria</taxon>
        <taxon>Pseudomonadati</taxon>
        <taxon>Pseudomonadota</taxon>
        <taxon>Gammaproteobacteria</taxon>
        <taxon>Moraxellales</taxon>
        <taxon>Moraxellaceae</taxon>
        <taxon>Moraxella</taxon>
    </lineage>
</organism>
<sequence length="118" mass="13830">MNASQIIYTHLAHLVDDKCYPLFIPEKSPNNPPYIVYQIISTEPDNDLDGITGHEWANVQIDVYHKYYDDCLKLSHEVINELNKIKPSIYHGVQYVHDKESGLFRAIIEYGFWQTLEF</sequence>